<feature type="compositionally biased region" description="Polar residues" evidence="1">
    <location>
        <begin position="407"/>
        <end position="419"/>
    </location>
</feature>
<feature type="compositionally biased region" description="Basic and acidic residues" evidence="1">
    <location>
        <begin position="240"/>
        <end position="252"/>
    </location>
</feature>
<feature type="compositionally biased region" description="Basic and acidic residues" evidence="1">
    <location>
        <begin position="220"/>
        <end position="231"/>
    </location>
</feature>
<feature type="compositionally biased region" description="Basic and acidic residues" evidence="1">
    <location>
        <begin position="10"/>
        <end position="26"/>
    </location>
</feature>
<dbReference type="CDD" id="cd23767">
    <property type="entry name" value="IQCD"/>
    <property type="match status" value="1"/>
</dbReference>
<feature type="compositionally biased region" description="Basic and acidic residues" evidence="1">
    <location>
        <begin position="154"/>
        <end position="163"/>
    </location>
</feature>
<dbReference type="Gene3D" id="1.20.5.190">
    <property type="match status" value="1"/>
</dbReference>
<name>A0AAN7VN14_9COLE</name>
<evidence type="ECO:0000313" key="3">
    <source>
        <dbReference type="Proteomes" id="UP001329430"/>
    </source>
</evidence>
<feature type="compositionally biased region" description="Basic and acidic residues" evidence="1">
    <location>
        <begin position="396"/>
        <end position="405"/>
    </location>
</feature>
<feature type="region of interest" description="Disordered" evidence="1">
    <location>
        <begin position="82"/>
        <end position="263"/>
    </location>
</feature>
<accession>A0AAN7VN14</accession>
<comment type="caution">
    <text evidence="2">The sequence shown here is derived from an EMBL/GenBank/DDBJ whole genome shotgun (WGS) entry which is preliminary data.</text>
</comment>
<feature type="compositionally biased region" description="Polar residues" evidence="1">
    <location>
        <begin position="96"/>
        <end position="110"/>
    </location>
</feature>
<feature type="compositionally biased region" description="Basic and acidic residues" evidence="1">
    <location>
        <begin position="111"/>
        <end position="120"/>
    </location>
</feature>
<gene>
    <name evidence="2" type="ORF">RI129_002520</name>
</gene>
<feature type="region of interest" description="Disordered" evidence="1">
    <location>
        <begin position="396"/>
        <end position="419"/>
    </location>
</feature>
<dbReference type="AlphaFoldDB" id="A0AAN7VN14"/>
<dbReference type="EMBL" id="JAVRBK010000002">
    <property type="protein sequence ID" value="KAK5647628.1"/>
    <property type="molecule type" value="Genomic_DNA"/>
</dbReference>
<organism evidence="2 3">
    <name type="scientific">Pyrocoelia pectoralis</name>
    <dbReference type="NCBI Taxonomy" id="417401"/>
    <lineage>
        <taxon>Eukaryota</taxon>
        <taxon>Metazoa</taxon>
        <taxon>Ecdysozoa</taxon>
        <taxon>Arthropoda</taxon>
        <taxon>Hexapoda</taxon>
        <taxon>Insecta</taxon>
        <taxon>Pterygota</taxon>
        <taxon>Neoptera</taxon>
        <taxon>Endopterygota</taxon>
        <taxon>Coleoptera</taxon>
        <taxon>Polyphaga</taxon>
        <taxon>Elateriformia</taxon>
        <taxon>Elateroidea</taxon>
        <taxon>Lampyridae</taxon>
        <taxon>Lampyrinae</taxon>
        <taxon>Pyrocoelia</taxon>
    </lineage>
</organism>
<keyword evidence="3" id="KW-1185">Reference proteome</keyword>
<feature type="region of interest" description="Disordered" evidence="1">
    <location>
        <begin position="521"/>
        <end position="582"/>
    </location>
</feature>
<dbReference type="PROSITE" id="PS50096">
    <property type="entry name" value="IQ"/>
    <property type="match status" value="2"/>
</dbReference>
<dbReference type="SMART" id="SM00015">
    <property type="entry name" value="IQ"/>
    <property type="match status" value="2"/>
</dbReference>
<reference evidence="2 3" key="1">
    <citation type="journal article" date="2024" name="Insects">
        <title>An Improved Chromosome-Level Genome Assembly of the Firefly Pyrocoelia pectoralis.</title>
        <authorList>
            <person name="Fu X."/>
            <person name="Meyer-Rochow V.B."/>
            <person name="Ballantyne L."/>
            <person name="Zhu X."/>
        </authorList>
    </citation>
    <scope>NUCLEOTIDE SEQUENCE [LARGE SCALE GENOMIC DNA]</scope>
    <source>
        <strain evidence="2">XCY_ONT2</strain>
    </source>
</reference>
<protein>
    <submittedName>
        <fullName evidence="2">Uncharacterized protein</fullName>
    </submittedName>
</protein>
<dbReference type="Pfam" id="PF00612">
    <property type="entry name" value="IQ"/>
    <property type="match status" value="2"/>
</dbReference>
<evidence type="ECO:0000256" key="1">
    <source>
        <dbReference type="SAM" id="MobiDB-lite"/>
    </source>
</evidence>
<sequence length="582" mass="64090">MVSATTIDHLQTEIPDHAHPSAEQEKVSPTPNVQSHPTTAANGKLETVGNFQNLDVANAEDGRINDAISANGLNNIEKVDNIDVGGSNADNDKVSNEPTEQPNPTVTITDVNDKETHETAVAEPNVEEIKKQDTSNENDNTQHIAEIPNTGETGNKEGVHPDSTEAAINSEQSGVMHDTVNSISAPLEQDDRINGLQHSGEMHDTIIDEDINTPSITTNEDEHERLGDTKKMSSTSSDAENLKDETSDEKSKVPSNLQHSSEMHDTVLITATTNAENGTKEANELQHSGEMHDTVVIPTTNSISLLPNEDYKQEKETIPIIVVDETSTDTLNTSVPYTKLSVQDDNSRDTDDLQHSEEMHDTVICDMHNKDTVQPTDCLDGSGNKLEHSGEMHDTILTESTRENEGTIETPSTDEISGDLQDQSNVLNQTGQEEHVGDPKLIGNLQHSSEMHDSIVRDHKKQLSHFPISMDTNKRKNATVHEKNMEEDAATKIQASFRGYQVRKQLKLKNGGVETITQRRNIRRKSSGKLRGAEKIKTTQGGKNKQSTELEEKSATKIQAGIRGFLVRRRQKKDTKTTKQSS</sequence>
<feature type="region of interest" description="Disordered" evidence="1">
    <location>
        <begin position="1"/>
        <end position="45"/>
    </location>
</feature>
<evidence type="ECO:0000313" key="2">
    <source>
        <dbReference type="EMBL" id="KAK5647628.1"/>
    </source>
</evidence>
<dbReference type="Proteomes" id="UP001329430">
    <property type="component" value="Chromosome 2"/>
</dbReference>
<feature type="compositionally biased region" description="Basic and acidic residues" evidence="1">
    <location>
        <begin position="546"/>
        <end position="555"/>
    </location>
</feature>
<feature type="compositionally biased region" description="Polar residues" evidence="1">
    <location>
        <begin position="27"/>
        <end position="41"/>
    </location>
</feature>
<feature type="compositionally biased region" description="Polar residues" evidence="1">
    <location>
        <begin position="166"/>
        <end position="184"/>
    </location>
</feature>
<dbReference type="InterPro" id="IPR000048">
    <property type="entry name" value="IQ_motif_EF-hand-BS"/>
</dbReference>
<proteinExistence type="predicted"/>